<feature type="compositionally biased region" description="Basic and acidic residues" evidence="1">
    <location>
        <begin position="53"/>
        <end position="67"/>
    </location>
</feature>
<feature type="compositionally biased region" description="Basic and acidic residues" evidence="1">
    <location>
        <begin position="22"/>
        <end position="40"/>
    </location>
</feature>
<reference evidence="2" key="1">
    <citation type="submission" date="2014-09" db="EMBL/GenBank/DDBJ databases">
        <title>Genome sequence of the luminous mushroom Mycena chlorophos for searching fungal bioluminescence genes.</title>
        <authorList>
            <person name="Tanaka Y."/>
            <person name="Kasuga D."/>
            <person name="Oba Y."/>
            <person name="Hase S."/>
            <person name="Sato K."/>
            <person name="Oba Y."/>
            <person name="Sakakibara Y."/>
        </authorList>
    </citation>
    <scope>NUCLEOTIDE SEQUENCE</scope>
</reference>
<feature type="compositionally biased region" description="Basic and acidic residues" evidence="1">
    <location>
        <begin position="202"/>
        <end position="211"/>
    </location>
</feature>
<accession>A0ABQ0M9B2</accession>
<proteinExistence type="predicted"/>
<dbReference type="EMBL" id="DF849761">
    <property type="protein sequence ID" value="GAT58721.1"/>
    <property type="molecule type" value="Genomic_DNA"/>
</dbReference>
<feature type="compositionally biased region" description="Basic and acidic residues" evidence="1">
    <location>
        <begin position="218"/>
        <end position="227"/>
    </location>
</feature>
<gene>
    <name evidence="2" type="ORF">MCHLO_15114</name>
</gene>
<feature type="region of interest" description="Disordered" evidence="1">
    <location>
        <begin position="1"/>
        <end position="155"/>
    </location>
</feature>
<feature type="compositionally biased region" description="Basic and acidic residues" evidence="1">
    <location>
        <begin position="303"/>
        <end position="315"/>
    </location>
</feature>
<protein>
    <recommendedName>
        <fullName evidence="4">Mso1 N-terminal domain-containing protein</fullName>
    </recommendedName>
</protein>
<feature type="compositionally biased region" description="Low complexity" evidence="1">
    <location>
        <begin position="271"/>
        <end position="280"/>
    </location>
</feature>
<organism evidence="2 3">
    <name type="scientific">Mycena chlorophos</name>
    <name type="common">Agaric fungus</name>
    <name type="synonym">Agaricus chlorophos</name>
    <dbReference type="NCBI Taxonomy" id="658473"/>
    <lineage>
        <taxon>Eukaryota</taxon>
        <taxon>Fungi</taxon>
        <taxon>Dikarya</taxon>
        <taxon>Basidiomycota</taxon>
        <taxon>Agaricomycotina</taxon>
        <taxon>Agaricomycetes</taxon>
        <taxon>Agaricomycetidae</taxon>
        <taxon>Agaricales</taxon>
        <taxon>Marasmiineae</taxon>
        <taxon>Mycenaceae</taxon>
        <taxon>Mycena</taxon>
    </lineage>
</organism>
<feature type="region of interest" description="Disordered" evidence="1">
    <location>
        <begin position="176"/>
        <end position="340"/>
    </location>
</feature>
<evidence type="ECO:0008006" key="4">
    <source>
        <dbReference type="Google" id="ProtNLM"/>
    </source>
</evidence>
<keyword evidence="3" id="KW-1185">Reference proteome</keyword>
<evidence type="ECO:0000313" key="2">
    <source>
        <dbReference type="EMBL" id="GAT58721.1"/>
    </source>
</evidence>
<feature type="compositionally biased region" description="Low complexity" evidence="1">
    <location>
        <begin position="86"/>
        <end position="101"/>
    </location>
</feature>
<evidence type="ECO:0000256" key="1">
    <source>
        <dbReference type="SAM" id="MobiDB-lite"/>
    </source>
</evidence>
<dbReference type="Proteomes" id="UP000815677">
    <property type="component" value="Unassembled WGS sequence"/>
</dbReference>
<sequence length="452" mass="50609">MSRSGRSGLPSGPQPRSRSAVRRYDDYDDDARSVRSDTPSRRQIRPQKSMTSMRDRDEQPSRQRERAPPMPSSRSRRNADDTPQYSNRSSDSTTASSTSSSFLDRMRGYSSSRTSIDDDDPPPKQSSRSVRARPSRRAETPPPEEEEEPAGDGFTLWSKVASAASSLTVNVGKAWTTNVATFSGEETPPGQESRLTRAMKAYHIEKARDPSDLPAWLFDERERRRPAPEPTRSSRRRNDYDDDDADDDRDSRRRPRAEPPQSRGLRDIYDSAAASTTTTSNAYDRSTRGARSYADDAPQPSKATDRLKALRDAKRSAVNPSLLRDEEEQRVRAAPRAEPVVEAPRRRVGLPSGPVARRIYAIAIGSQNTASTNRKRSRRRSPRGFRWSKGAVTDLVSISSPHVTVGRIKGPTSPPRLVSSHLPLFTFLFLFSTLSVELADSHQLSFLRDHTL</sequence>
<name>A0ABQ0M9B2_MYCCL</name>
<evidence type="ECO:0000313" key="3">
    <source>
        <dbReference type="Proteomes" id="UP000815677"/>
    </source>
</evidence>
<feature type="compositionally biased region" description="Low complexity" evidence="1">
    <location>
        <begin position="1"/>
        <end position="18"/>
    </location>
</feature>